<evidence type="ECO:0000313" key="3">
    <source>
        <dbReference type="Proteomes" id="UP000026960"/>
    </source>
</evidence>
<dbReference type="EnsemblPlants" id="OBART11G22550.1">
    <property type="protein sequence ID" value="OBART11G22550.1"/>
    <property type="gene ID" value="OBART11G22550"/>
</dbReference>
<dbReference type="Proteomes" id="UP000026960">
    <property type="component" value="Chromosome 11"/>
</dbReference>
<protein>
    <submittedName>
        <fullName evidence="2">Uncharacterized protein</fullName>
    </submittedName>
</protein>
<dbReference type="Gramene" id="OBART11G22550.1">
    <property type="protein sequence ID" value="OBART11G22550.1"/>
    <property type="gene ID" value="OBART11G22550"/>
</dbReference>
<dbReference type="HOGENOM" id="CLU_2889310_0_0_1"/>
<organism evidence="2">
    <name type="scientific">Oryza barthii</name>
    <dbReference type="NCBI Taxonomy" id="65489"/>
    <lineage>
        <taxon>Eukaryota</taxon>
        <taxon>Viridiplantae</taxon>
        <taxon>Streptophyta</taxon>
        <taxon>Embryophyta</taxon>
        <taxon>Tracheophyta</taxon>
        <taxon>Spermatophyta</taxon>
        <taxon>Magnoliopsida</taxon>
        <taxon>Liliopsida</taxon>
        <taxon>Poales</taxon>
        <taxon>Poaceae</taxon>
        <taxon>BOP clade</taxon>
        <taxon>Oryzoideae</taxon>
        <taxon>Oryzeae</taxon>
        <taxon>Oryzinae</taxon>
        <taxon>Oryza</taxon>
    </lineage>
</organism>
<evidence type="ECO:0000256" key="1">
    <source>
        <dbReference type="SAM" id="MobiDB-lite"/>
    </source>
</evidence>
<dbReference type="PaxDb" id="65489-OBART11G22550.1"/>
<evidence type="ECO:0000313" key="2">
    <source>
        <dbReference type="EnsemblPlants" id="OBART11G22550.1"/>
    </source>
</evidence>
<name>A0A0D3HPV2_9ORYZ</name>
<accession>A0A0D3HPV2</accession>
<feature type="region of interest" description="Disordered" evidence="1">
    <location>
        <begin position="44"/>
        <end position="63"/>
    </location>
</feature>
<proteinExistence type="predicted"/>
<reference evidence="2" key="1">
    <citation type="journal article" date="2009" name="Rice">
        <title>De Novo Next Generation Sequencing of Plant Genomes.</title>
        <authorList>
            <person name="Rounsley S."/>
            <person name="Marri P.R."/>
            <person name="Yu Y."/>
            <person name="He R."/>
            <person name="Sisneros N."/>
            <person name="Goicoechea J.L."/>
            <person name="Lee S.J."/>
            <person name="Angelova A."/>
            <person name="Kudrna D."/>
            <person name="Luo M."/>
            <person name="Affourtit J."/>
            <person name="Desany B."/>
            <person name="Knight J."/>
            <person name="Niazi F."/>
            <person name="Egholm M."/>
            <person name="Wing R.A."/>
        </authorList>
    </citation>
    <scope>NUCLEOTIDE SEQUENCE [LARGE SCALE GENOMIC DNA]</scope>
    <source>
        <strain evidence="2">cv. IRGC 105608</strain>
    </source>
</reference>
<reference evidence="2" key="2">
    <citation type="submission" date="2015-03" db="UniProtKB">
        <authorList>
            <consortium name="EnsemblPlants"/>
        </authorList>
    </citation>
    <scope>IDENTIFICATION</scope>
</reference>
<keyword evidence="3" id="KW-1185">Reference proteome</keyword>
<dbReference type="AlphaFoldDB" id="A0A0D3HPV2"/>
<sequence length="63" mass="6736">MEIVADLSLEQPKVDAEADAEGIDRRESAVVGVESGTRRMARRQLGRTGKCGGQAVTGHRLTV</sequence>